<protein>
    <submittedName>
        <fullName evidence="1">Uncharacterized protein</fullName>
    </submittedName>
</protein>
<dbReference type="EMBL" id="CM044703">
    <property type="protein sequence ID" value="KAI5670082.1"/>
    <property type="molecule type" value="Genomic_DNA"/>
</dbReference>
<accession>A0ACC0BBS3</accession>
<gene>
    <name evidence="1" type="ORF">M9H77_10446</name>
</gene>
<evidence type="ECO:0000313" key="1">
    <source>
        <dbReference type="EMBL" id="KAI5670082.1"/>
    </source>
</evidence>
<reference evidence="2" key="1">
    <citation type="journal article" date="2023" name="Nat. Plants">
        <title>Single-cell RNA sequencing provides a high-resolution roadmap for understanding the multicellular compartmentation of specialized metabolism.</title>
        <authorList>
            <person name="Sun S."/>
            <person name="Shen X."/>
            <person name="Li Y."/>
            <person name="Li Y."/>
            <person name="Wang S."/>
            <person name="Li R."/>
            <person name="Zhang H."/>
            <person name="Shen G."/>
            <person name="Guo B."/>
            <person name="Wei J."/>
            <person name="Xu J."/>
            <person name="St-Pierre B."/>
            <person name="Chen S."/>
            <person name="Sun C."/>
        </authorList>
    </citation>
    <scope>NUCLEOTIDE SEQUENCE [LARGE SCALE GENOMIC DNA]</scope>
</reference>
<name>A0ACC0BBS3_CATRO</name>
<evidence type="ECO:0000313" key="2">
    <source>
        <dbReference type="Proteomes" id="UP001060085"/>
    </source>
</evidence>
<proteinExistence type="predicted"/>
<comment type="caution">
    <text evidence="1">The sequence shown here is derived from an EMBL/GenBank/DDBJ whole genome shotgun (WGS) entry which is preliminary data.</text>
</comment>
<sequence length="245" mass="25610">MLSKLLAILLSSLFLFFNTSNGAVPGTYNVVDLGARPNGKTDSSKAFLSAWGLACGSTTPATIYVPPGKFLVKQVSFEGPCKNRAIGFKLDGTLLAPSDYNVIGNSGYWIYFQRVNGVSIRGGLLDGQGTPLWSCKNSGKKSCPGGATTLGFSNSNNIAITGLTSLNSQLFHIVFNGCQNVKLQAVKVLASGNSPNTDGVHVQFSSGVTILNSKISTGDDCVSVGPGTTDLWIENVLCGPGHGIR</sequence>
<organism evidence="1 2">
    <name type="scientific">Catharanthus roseus</name>
    <name type="common">Madagascar periwinkle</name>
    <name type="synonym">Vinca rosea</name>
    <dbReference type="NCBI Taxonomy" id="4058"/>
    <lineage>
        <taxon>Eukaryota</taxon>
        <taxon>Viridiplantae</taxon>
        <taxon>Streptophyta</taxon>
        <taxon>Embryophyta</taxon>
        <taxon>Tracheophyta</taxon>
        <taxon>Spermatophyta</taxon>
        <taxon>Magnoliopsida</taxon>
        <taxon>eudicotyledons</taxon>
        <taxon>Gunneridae</taxon>
        <taxon>Pentapetalae</taxon>
        <taxon>asterids</taxon>
        <taxon>lamiids</taxon>
        <taxon>Gentianales</taxon>
        <taxon>Apocynaceae</taxon>
        <taxon>Rauvolfioideae</taxon>
        <taxon>Vinceae</taxon>
        <taxon>Catharanthinae</taxon>
        <taxon>Catharanthus</taxon>
    </lineage>
</organism>
<dbReference type="Proteomes" id="UP001060085">
    <property type="component" value="Linkage Group LG03"/>
</dbReference>
<keyword evidence="2" id="KW-1185">Reference proteome</keyword>